<evidence type="ECO:0000313" key="2">
    <source>
        <dbReference type="Proteomes" id="UP000050280"/>
    </source>
</evidence>
<organism evidence="1 2">
    <name type="scientific">Croceitalea dokdonensis DOKDO 023</name>
    <dbReference type="NCBI Taxonomy" id="1300341"/>
    <lineage>
        <taxon>Bacteria</taxon>
        <taxon>Pseudomonadati</taxon>
        <taxon>Bacteroidota</taxon>
        <taxon>Flavobacteriia</taxon>
        <taxon>Flavobacteriales</taxon>
        <taxon>Flavobacteriaceae</taxon>
        <taxon>Croceitalea</taxon>
    </lineage>
</organism>
<dbReference type="AlphaFoldDB" id="A0A0N8H4I1"/>
<comment type="caution">
    <text evidence="1">The sequence shown here is derived from an EMBL/GenBank/DDBJ whole genome shotgun (WGS) entry which is preliminary data.</text>
</comment>
<gene>
    <name evidence="1" type="ORF">I595_339</name>
</gene>
<proteinExistence type="predicted"/>
<evidence type="ECO:0000313" key="1">
    <source>
        <dbReference type="EMBL" id="KPM33436.1"/>
    </source>
</evidence>
<reference evidence="1 2" key="1">
    <citation type="submission" date="2015-09" db="EMBL/GenBank/DDBJ databases">
        <title>Genome sequence of the marine flavobacterium Croceitalea dokdonensis DOKDO 023 that contains proton- and sodium-pumping rhodopsins.</title>
        <authorList>
            <person name="Kwon S.-K."/>
            <person name="Lee H.K."/>
            <person name="Kwak M.-J."/>
            <person name="Kim J.F."/>
        </authorList>
    </citation>
    <scope>NUCLEOTIDE SEQUENCE [LARGE SCALE GENOMIC DNA]</scope>
    <source>
        <strain evidence="1 2">DOKDO 023</strain>
    </source>
</reference>
<dbReference type="Proteomes" id="UP000050280">
    <property type="component" value="Unassembled WGS sequence"/>
</dbReference>
<dbReference type="EMBL" id="LDJX01000001">
    <property type="protein sequence ID" value="KPM33436.1"/>
    <property type="molecule type" value="Genomic_DNA"/>
</dbReference>
<protein>
    <submittedName>
        <fullName evidence="1">Uncharacterized protein</fullName>
    </submittedName>
</protein>
<accession>A0A0N8H4I1</accession>
<sequence length="42" mass="5235">MRERYTLSSHEKYNLMRIYTKNEPNSNFRYIVANLKINKPWD</sequence>
<keyword evidence="2" id="KW-1185">Reference proteome</keyword>
<name>A0A0N8H4I1_9FLAO</name>